<feature type="compositionally biased region" description="Basic and acidic residues" evidence="11">
    <location>
        <begin position="1698"/>
        <end position="1722"/>
    </location>
</feature>
<organism evidence="14 15">
    <name type="scientific">Elsinoe ampelina</name>
    <dbReference type="NCBI Taxonomy" id="302913"/>
    <lineage>
        <taxon>Eukaryota</taxon>
        <taxon>Fungi</taxon>
        <taxon>Dikarya</taxon>
        <taxon>Ascomycota</taxon>
        <taxon>Pezizomycotina</taxon>
        <taxon>Dothideomycetes</taxon>
        <taxon>Dothideomycetidae</taxon>
        <taxon>Myriangiales</taxon>
        <taxon>Elsinoaceae</taxon>
        <taxon>Elsinoe</taxon>
    </lineage>
</organism>
<feature type="region of interest" description="Disordered" evidence="11">
    <location>
        <begin position="268"/>
        <end position="345"/>
    </location>
</feature>
<dbReference type="GO" id="GO:0015031">
    <property type="term" value="P:protein transport"/>
    <property type="evidence" value="ECO:0007669"/>
    <property type="project" value="UniProtKB-KW"/>
</dbReference>
<feature type="region of interest" description="Disordered" evidence="11">
    <location>
        <begin position="1346"/>
        <end position="1376"/>
    </location>
</feature>
<keyword evidence="5 10" id="KW-0931">ER-Golgi transport</keyword>
<proteinExistence type="inferred from homology"/>
<comment type="similarity">
    <text evidence="2 10">Belongs to the SEC16 family.</text>
</comment>
<protein>
    <recommendedName>
        <fullName evidence="10">Protein transport protein sec16</fullName>
    </recommendedName>
</protein>
<dbReference type="PANTHER" id="PTHR13402">
    <property type="entry name" value="RGPR-RELATED"/>
    <property type="match status" value="1"/>
</dbReference>
<evidence type="ECO:0000256" key="8">
    <source>
        <dbReference type="ARBA" id="ARBA00023136"/>
    </source>
</evidence>
<feature type="compositionally biased region" description="Pro residues" evidence="11">
    <location>
        <begin position="595"/>
        <end position="615"/>
    </location>
</feature>
<comment type="function">
    <text evidence="9 10">Involved in the initiation of assembly of the COPII coat required for the formation of transport vesicles from the endoplasmic reticulum (ER) and the selection of cargo molecules. Also involved in autophagy.</text>
</comment>
<evidence type="ECO:0000256" key="4">
    <source>
        <dbReference type="ARBA" id="ARBA00022824"/>
    </source>
</evidence>
<dbReference type="GO" id="GO:0006914">
    <property type="term" value="P:autophagy"/>
    <property type="evidence" value="ECO:0007669"/>
    <property type="project" value="UniProtKB-KW"/>
</dbReference>
<feature type="compositionally biased region" description="Polar residues" evidence="11">
    <location>
        <begin position="400"/>
        <end position="409"/>
    </location>
</feature>
<comment type="subcellular location">
    <subcellularLocation>
        <location evidence="1">Endoplasmic reticulum membrane</location>
        <topology evidence="1">Peripheral membrane protein</topology>
        <orientation evidence="1">Cytoplasmic side</orientation>
    </subcellularLocation>
</comment>
<feature type="non-terminal residue" evidence="14">
    <location>
        <position position="1881"/>
    </location>
</feature>
<evidence type="ECO:0000256" key="2">
    <source>
        <dbReference type="ARBA" id="ARBA00005927"/>
    </source>
</evidence>
<feature type="compositionally biased region" description="Low complexity" evidence="11">
    <location>
        <begin position="1688"/>
        <end position="1697"/>
    </location>
</feature>
<feature type="compositionally biased region" description="Acidic residues" evidence="11">
    <location>
        <begin position="276"/>
        <end position="286"/>
    </location>
</feature>
<feature type="compositionally biased region" description="Low complexity" evidence="11">
    <location>
        <begin position="768"/>
        <end position="777"/>
    </location>
</feature>
<feature type="compositionally biased region" description="Polar residues" evidence="11">
    <location>
        <begin position="1412"/>
        <end position="1427"/>
    </location>
</feature>
<feature type="domain" description="Sec16 central conserved" evidence="13">
    <location>
        <begin position="872"/>
        <end position="992"/>
    </location>
</feature>
<dbReference type="InterPro" id="IPR024298">
    <property type="entry name" value="Sec16_Sec23-bd"/>
</dbReference>
<reference evidence="15" key="1">
    <citation type="journal article" date="2020" name="Stud. Mycol.">
        <title>101 Dothideomycetes genomes: A test case for predicting lifestyles and emergence of pathogens.</title>
        <authorList>
            <person name="Haridas S."/>
            <person name="Albert R."/>
            <person name="Binder M."/>
            <person name="Bloem J."/>
            <person name="LaButti K."/>
            <person name="Salamov A."/>
            <person name="Andreopoulos B."/>
            <person name="Baker S."/>
            <person name="Barry K."/>
            <person name="Bills G."/>
            <person name="Bluhm B."/>
            <person name="Cannon C."/>
            <person name="Castanera R."/>
            <person name="Culley D."/>
            <person name="Daum C."/>
            <person name="Ezra D."/>
            <person name="Gonzalez J."/>
            <person name="Henrissat B."/>
            <person name="Kuo A."/>
            <person name="Liang C."/>
            <person name="Lipzen A."/>
            <person name="Lutzoni F."/>
            <person name="Magnuson J."/>
            <person name="Mondo S."/>
            <person name="Nolan M."/>
            <person name="Ohm R."/>
            <person name="Pangilinan J."/>
            <person name="Park H.-J."/>
            <person name="Ramirez L."/>
            <person name="Alfaro M."/>
            <person name="Sun H."/>
            <person name="Tritt A."/>
            <person name="Yoshinaga Y."/>
            <person name="Zwiers L.-H."/>
            <person name="Turgeon B."/>
            <person name="Goodwin S."/>
            <person name="Spatafora J."/>
            <person name="Crous P."/>
            <person name="Grigoriev I."/>
        </authorList>
    </citation>
    <scope>NUCLEOTIDE SEQUENCE [LARGE SCALE GENOMIC DNA]</scope>
    <source>
        <strain evidence="15">CECT 20119</strain>
    </source>
</reference>
<feature type="region of interest" description="Disordered" evidence="11">
    <location>
        <begin position="98"/>
        <end position="142"/>
    </location>
</feature>
<keyword evidence="3 10" id="KW-0813">Transport</keyword>
<evidence type="ECO:0000256" key="11">
    <source>
        <dbReference type="SAM" id="MobiDB-lite"/>
    </source>
</evidence>
<dbReference type="GO" id="GO:0012507">
    <property type="term" value="C:ER to Golgi transport vesicle membrane"/>
    <property type="evidence" value="ECO:0007669"/>
    <property type="project" value="TreeGrafter"/>
</dbReference>
<gene>
    <name evidence="14" type="ORF">BDZ85DRAFT_237367</name>
</gene>
<evidence type="ECO:0000313" key="15">
    <source>
        <dbReference type="Proteomes" id="UP000799538"/>
    </source>
</evidence>
<feature type="compositionally biased region" description="Polar residues" evidence="11">
    <location>
        <begin position="1586"/>
        <end position="1597"/>
    </location>
</feature>
<feature type="domain" description="Sec16 Sec23-binding" evidence="12">
    <location>
        <begin position="1044"/>
        <end position="1345"/>
    </location>
</feature>
<feature type="compositionally biased region" description="Pro residues" evidence="11">
    <location>
        <begin position="1826"/>
        <end position="1841"/>
    </location>
</feature>
<evidence type="ECO:0000256" key="7">
    <source>
        <dbReference type="ARBA" id="ARBA00023006"/>
    </source>
</evidence>
<feature type="compositionally biased region" description="Low complexity" evidence="11">
    <location>
        <begin position="685"/>
        <end position="695"/>
    </location>
</feature>
<dbReference type="Pfam" id="PF12931">
    <property type="entry name" value="TPR_Sec16"/>
    <property type="match status" value="1"/>
</dbReference>
<feature type="compositionally biased region" description="Low complexity" evidence="11">
    <location>
        <begin position="502"/>
        <end position="512"/>
    </location>
</feature>
<name>A0A6A6GC25_9PEZI</name>
<dbReference type="PANTHER" id="PTHR13402:SF6">
    <property type="entry name" value="SECRETORY 16, ISOFORM I"/>
    <property type="match status" value="1"/>
</dbReference>
<evidence type="ECO:0000256" key="9">
    <source>
        <dbReference type="ARBA" id="ARBA00024687"/>
    </source>
</evidence>
<dbReference type="GO" id="GO:0070973">
    <property type="term" value="P:protein localization to endoplasmic reticulum exit site"/>
    <property type="evidence" value="ECO:0007669"/>
    <property type="project" value="TreeGrafter"/>
</dbReference>
<keyword evidence="7 10" id="KW-0072">Autophagy</keyword>
<feature type="compositionally biased region" description="Low complexity" evidence="11">
    <location>
        <begin position="1546"/>
        <end position="1555"/>
    </location>
</feature>
<feature type="compositionally biased region" description="Low complexity" evidence="11">
    <location>
        <begin position="410"/>
        <end position="430"/>
    </location>
</feature>
<evidence type="ECO:0000256" key="5">
    <source>
        <dbReference type="ARBA" id="ARBA00022892"/>
    </source>
</evidence>
<feature type="compositionally biased region" description="Polar residues" evidence="11">
    <location>
        <begin position="825"/>
        <end position="839"/>
    </location>
</feature>
<evidence type="ECO:0000256" key="1">
    <source>
        <dbReference type="ARBA" id="ARBA00004397"/>
    </source>
</evidence>
<feature type="region of interest" description="Disordered" evidence="11">
    <location>
        <begin position="1773"/>
        <end position="1881"/>
    </location>
</feature>
<feature type="compositionally biased region" description="Polar residues" evidence="11">
    <location>
        <begin position="1"/>
        <end position="19"/>
    </location>
</feature>
<feature type="compositionally biased region" description="Polar residues" evidence="11">
    <location>
        <begin position="431"/>
        <end position="449"/>
    </location>
</feature>
<dbReference type="Gene3D" id="1.25.40.1030">
    <property type="match status" value="1"/>
</dbReference>
<dbReference type="GO" id="GO:0005789">
    <property type="term" value="C:endoplasmic reticulum membrane"/>
    <property type="evidence" value="ECO:0007669"/>
    <property type="project" value="UniProtKB-SubCell"/>
</dbReference>
<dbReference type="GO" id="GO:0070971">
    <property type="term" value="C:endoplasmic reticulum exit site"/>
    <property type="evidence" value="ECO:0007669"/>
    <property type="project" value="TreeGrafter"/>
</dbReference>
<feature type="compositionally biased region" description="Polar residues" evidence="11">
    <location>
        <begin position="1556"/>
        <end position="1568"/>
    </location>
</feature>
<dbReference type="GO" id="GO:0007030">
    <property type="term" value="P:Golgi organization"/>
    <property type="evidence" value="ECO:0007669"/>
    <property type="project" value="TreeGrafter"/>
</dbReference>
<feature type="region of interest" description="Disordered" evidence="11">
    <location>
        <begin position="1412"/>
        <end position="1722"/>
    </location>
</feature>
<dbReference type="Pfam" id="PF12932">
    <property type="entry name" value="Sec16"/>
    <property type="match status" value="1"/>
</dbReference>
<feature type="compositionally biased region" description="Polar residues" evidence="11">
    <location>
        <begin position="654"/>
        <end position="670"/>
    </location>
</feature>
<feature type="compositionally biased region" description="Pro residues" evidence="11">
    <location>
        <begin position="1799"/>
        <end position="1808"/>
    </location>
</feature>
<evidence type="ECO:0000256" key="3">
    <source>
        <dbReference type="ARBA" id="ARBA00022448"/>
    </source>
</evidence>
<evidence type="ECO:0000313" key="14">
    <source>
        <dbReference type="EMBL" id="KAF2223262.1"/>
    </source>
</evidence>
<feature type="compositionally biased region" description="Low complexity" evidence="11">
    <location>
        <begin position="542"/>
        <end position="556"/>
    </location>
</feature>
<keyword evidence="8 10" id="KW-0472">Membrane</keyword>
<dbReference type="OrthoDB" id="8918678at2759"/>
<feature type="compositionally biased region" description="Polar residues" evidence="11">
    <location>
        <begin position="456"/>
        <end position="471"/>
    </location>
</feature>
<feature type="region of interest" description="Disordered" evidence="11">
    <location>
        <begin position="358"/>
        <end position="844"/>
    </location>
</feature>
<feature type="compositionally biased region" description="Polar residues" evidence="11">
    <location>
        <begin position="102"/>
        <end position="112"/>
    </location>
</feature>
<dbReference type="EMBL" id="ML992507">
    <property type="protein sequence ID" value="KAF2223262.1"/>
    <property type="molecule type" value="Genomic_DNA"/>
</dbReference>
<evidence type="ECO:0000259" key="13">
    <source>
        <dbReference type="Pfam" id="PF12932"/>
    </source>
</evidence>
<feature type="compositionally biased region" description="Low complexity" evidence="11">
    <location>
        <begin position="472"/>
        <end position="486"/>
    </location>
</feature>
<dbReference type="FunFam" id="1.25.40.1030:FF:000008">
    <property type="entry name" value="Protein transport protein sec16"/>
    <property type="match status" value="1"/>
</dbReference>
<feature type="compositionally biased region" description="Low complexity" evidence="11">
    <location>
        <begin position="585"/>
        <end position="594"/>
    </location>
</feature>
<accession>A0A6A6GC25</accession>
<feature type="region of interest" description="Disordered" evidence="11">
    <location>
        <begin position="1"/>
        <end position="71"/>
    </location>
</feature>
<dbReference type="Proteomes" id="UP000799538">
    <property type="component" value="Unassembled WGS sequence"/>
</dbReference>
<evidence type="ECO:0000256" key="6">
    <source>
        <dbReference type="ARBA" id="ARBA00022927"/>
    </source>
</evidence>
<evidence type="ECO:0000256" key="10">
    <source>
        <dbReference type="RuleBase" id="RU364101"/>
    </source>
</evidence>
<feature type="compositionally biased region" description="Polar residues" evidence="11">
    <location>
        <begin position="801"/>
        <end position="812"/>
    </location>
</feature>
<sequence length="1881" mass="199201">MANPTSGSTLLYPSGNASWNPALRQHFETPSPDALAHSPALPDGPNDTEGIIEGEEENTTPGDVSAGVGTTSSNAYITQHDSELAVDTGPAVDQAQMIPHLQTATHSPTTAPQPDASPEAQPEVTMSADDDIGAQGSRDVDEEIIPGAANQVLTMDSADEAVPVDLEAIQQAVHAPLQMEVPHEDATVTDLPSEDPIYSPNHTQYEHQGDATEADIAVDEAPTASLLREPEAGPDLDSPMEQSNVEITEEVLDNGIASFEDVTKSDQLGNSKASEWDDIEGGDDFENILGKSREVPTNDPFASELQDSDAFPQSEPVVDPFAAALAEDDLSEESQKTTGQEIRDNQEDIEDLWAAALDDDDLLDTSGAVDPSGFFDDDDDGGFLGDDVTSSGDQVPPLPAQTQPAQRNISYAPASAPQQQQNQYAPVSQSPLNYTQQSFGPRPASTPTSFLPVMPNQFTESIPASQRPTPASSSSFVDKSKSGYSSPYDLPTDIVAPRRRAPAPVTAPVQATAPPPRTSSMSSMNAPLGGPPRPPSNVSAIVSPTTPSTQTSQVSPRKVSNDKSGFFADLPIAPKVRSRQPTYTPAPANAIAAPPQQPQPPRSLPQPSAPLPSAPQPQTYGGLQQPARLPLYPDQIDPSGALSSQPHAPPAATNRYSPAPASQQIPQGNRFSPMPPAPPVQSRYAAAPGAPTTAAQRAHSFIPKTSSPLAYHDETEQAKPRQGSLTNMGTDADAGRILGHRSRLSGQLDDDAMIRSHPERTLTPPQGAAKSASAQSSPRHSTRYAPYETGSARAISPPNRPQTQSPLQTKRGPSSYAPAADRRTSTAYASQPVQSSQPQLALPSRRQFSTDLNFDVPQDERSADHLERWKGHPIFRWAPSGILISSFAKQMPFYAAGHAIPVIKCTAGPITIHDTKETFPLSDKDNRFPGPLQGKGKGKKKDVVAWMTAKIEAMDKELGETLLDLSTPTLIKQRAEEKLLLWKIVQLFIEHDNALEGKAGVDDAIRRLLLPGDIDDLSPLVAQLDADRQGSAPDQIDPNALAEVRKLLFAGQREKAVWLATEKKLWSHAMLIASTMGPEIWKQLIHEFVKSQVKGPGDGMRSLAAVYEVFGGNHDESIDELVPPFARAGLTLGNGVGASAASIDGLEKWRETLSLILSNRSANDGQAIAALGKLLAGYGRVEAAHTCYLFARTFVNHSGTDDPEAAFVLLGADHKAHSPALGSDLDSIMLTEVYEYAQSLNPTPGVSSVIPHLQAYKLIHAYGLADHGMRSEAQSYCESIYQAIKSTTRASPYYHVAFTTAVEDLNRCLSQAPQTSSSTGLFSKLSSDKMSGSMWKRFNTFVAGDDDDNASTGSGPGDHGDTAGPFGKVTGNSPAISRAPSNADLYGAMSMGAGMNGSVAYGTSPMSPNAVYNTSPGQAVQQGNDRTVSGRYAPQAPGALTAQRKASTTRPYEPQRTASGYIPPAAGTRAPSKSYAPYTPQPQEGRQPSYGAYTPAVKPDQPVRSSSDYNVPYSIGQGAQPTIRPPSAGLHVPPGLGSPYKPQPSPLSAESSPPSQNGYVPSITQSPEPASDHHVEESQGYEPPSATFQSPASNSYEPPSASFEPPTASYDPPSASYEPPSASFDDEPAPSSEDPSSSYEPPISSYQPYEPTYDDTPADDEPRPKRKGIMDLSDDEDFPRPTPPPKQPSSSSTAADRAAADKAADEAFRKAAEADAERDKQAKELAAKKGWFGGWFGKKGSEDLDQQPKAIRAKLGEENSFYFDKDLGKWVNKKGGKEEETKAAATPPPPMAGPRKGTPAPPMGPGSAPPSRVASGVGLAGAGGPPSRPPTSVPNGTPPLGGPRTGTPGLEMPSRPGTGLSNASSIDDLLGPAGAKKGTVR</sequence>
<dbReference type="CDD" id="cd09233">
    <property type="entry name" value="ACE1-Sec16-like"/>
    <property type="match status" value="1"/>
</dbReference>
<evidence type="ECO:0000259" key="12">
    <source>
        <dbReference type="Pfam" id="PF12931"/>
    </source>
</evidence>
<dbReference type="InterPro" id="IPR024340">
    <property type="entry name" value="Sec16_CCD"/>
</dbReference>
<feature type="compositionally biased region" description="Low complexity" evidence="11">
    <location>
        <begin position="1608"/>
        <end position="1651"/>
    </location>
</feature>
<keyword evidence="6 10" id="KW-0653">Protein transport</keyword>
<keyword evidence="4 10" id="KW-0256">Endoplasmic reticulum</keyword>
<dbReference type="GO" id="GO:0016192">
    <property type="term" value="P:vesicle-mediated transport"/>
    <property type="evidence" value="ECO:0007669"/>
    <property type="project" value="UniProtKB-KW"/>
</dbReference>
<keyword evidence="15" id="KW-1185">Reference proteome</keyword>